<protein>
    <submittedName>
        <fullName evidence="2">Uncharacterized protein</fullName>
    </submittedName>
</protein>
<keyword evidence="3" id="KW-1185">Reference proteome</keyword>
<organism evidence="2 3">
    <name type="scientific">Gnathostoma spinigerum</name>
    <dbReference type="NCBI Taxonomy" id="75299"/>
    <lineage>
        <taxon>Eukaryota</taxon>
        <taxon>Metazoa</taxon>
        <taxon>Ecdysozoa</taxon>
        <taxon>Nematoda</taxon>
        <taxon>Chromadorea</taxon>
        <taxon>Rhabditida</taxon>
        <taxon>Spirurina</taxon>
        <taxon>Gnathostomatomorpha</taxon>
        <taxon>Gnathostomatoidea</taxon>
        <taxon>Gnathostomatidae</taxon>
        <taxon>Gnathostoma</taxon>
    </lineage>
</organism>
<dbReference type="Proteomes" id="UP001608902">
    <property type="component" value="Unassembled WGS sequence"/>
</dbReference>
<gene>
    <name evidence="2" type="ORF">AB6A40_011857</name>
</gene>
<evidence type="ECO:0000313" key="2">
    <source>
        <dbReference type="EMBL" id="MFH4985148.1"/>
    </source>
</evidence>
<dbReference type="EMBL" id="JBGFUD010073307">
    <property type="protein sequence ID" value="MFH4985148.1"/>
    <property type="molecule type" value="Genomic_DNA"/>
</dbReference>
<feature type="non-terminal residue" evidence="2">
    <location>
        <position position="69"/>
    </location>
</feature>
<sequence length="69" mass="7832">MDIGLYLLLFIDNATETGRQGNKSKLQTLPTFDPRGVQISPPHRANNFTWFSPLSRKIAKQNARETSDQ</sequence>
<feature type="compositionally biased region" description="Polar residues" evidence="1">
    <location>
        <begin position="19"/>
        <end position="30"/>
    </location>
</feature>
<proteinExistence type="predicted"/>
<name>A0ABD6EYV2_9BILA</name>
<dbReference type="AlphaFoldDB" id="A0ABD6EYV2"/>
<accession>A0ABD6EYV2</accession>
<reference evidence="2 3" key="1">
    <citation type="submission" date="2024-08" db="EMBL/GenBank/DDBJ databases">
        <title>Gnathostoma spinigerum genome.</title>
        <authorList>
            <person name="Gonzalez-Bertolin B."/>
            <person name="Monzon S."/>
            <person name="Zaballos A."/>
            <person name="Jimenez P."/>
            <person name="Dekumyoy P."/>
            <person name="Varona S."/>
            <person name="Cuesta I."/>
            <person name="Sumanam S."/>
            <person name="Adisakwattana P."/>
            <person name="Gasser R.B."/>
            <person name="Hernandez-Gonzalez A."/>
            <person name="Young N.D."/>
            <person name="Perteguer M.J."/>
        </authorList>
    </citation>
    <scope>NUCLEOTIDE SEQUENCE [LARGE SCALE GENOMIC DNA]</scope>
    <source>
        <strain evidence="2">AL3</strain>
        <tissue evidence="2">Liver</tissue>
    </source>
</reference>
<feature type="region of interest" description="Disordered" evidence="1">
    <location>
        <begin position="19"/>
        <end position="38"/>
    </location>
</feature>
<evidence type="ECO:0000256" key="1">
    <source>
        <dbReference type="SAM" id="MobiDB-lite"/>
    </source>
</evidence>
<evidence type="ECO:0000313" key="3">
    <source>
        <dbReference type="Proteomes" id="UP001608902"/>
    </source>
</evidence>
<comment type="caution">
    <text evidence="2">The sequence shown here is derived from an EMBL/GenBank/DDBJ whole genome shotgun (WGS) entry which is preliminary data.</text>
</comment>